<keyword evidence="3" id="KW-1185">Reference proteome</keyword>
<evidence type="ECO:0000313" key="3">
    <source>
        <dbReference type="Proteomes" id="UP000023152"/>
    </source>
</evidence>
<reference evidence="2 3" key="1">
    <citation type="journal article" date="2013" name="Curr. Biol.">
        <title>The Genome of the Foraminiferan Reticulomyxa filosa.</title>
        <authorList>
            <person name="Glockner G."/>
            <person name="Hulsmann N."/>
            <person name="Schleicher M."/>
            <person name="Noegel A.A."/>
            <person name="Eichinger L."/>
            <person name="Gallinger C."/>
            <person name="Pawlowski J."/>
            <person name="Sierra R."/>
            <person name="Euteneuer U."/>
            <person name="Pillet L."/>
            <person name="Moustafa A."/>
            <person name="Platzer M."/>
            <person name="Groth M."/>
            <person name="Szafranski K."/>
            <person name="Schliwa M."/>
        </authorList>
    </citation>
    <scope>NUCLEOTIDE SEQUENCE [LARGE SCALE GENOMIC DNA]</scope>
</reference>
<accession>X6M2E7</accession>
<proteinExistence type="predicted"/>
<sequence>MYTYTLHIYTYKDSAPPPFDIVDLTQQSVSVLSQCLLPGCQRKINFYLIEPTLCKYPLLTVEFWPTDFDQEDEYLSVYIEDITDSWNDKLIGICECNLARDSTELYRCFDRLDISDWTGMNWSSISLFVDISPAVDLKWLDGGNSPFRLDANITLECTSSSSSSSSQMNQFDSLVIPSSNPSNVSFQLTCHKTNCQHQLQVAIEDTTTCLAVVKSQMTKMLPTKVGIVLPLPRIERFDAQSNVVPMVHAFGPRIAIGPHFPRRCHAIASQLFLCQPIQFFFQSLIKNTQTSLISIMCVCVCIFLFLFFFIILFCVFIYLLVCPYMPLFFFFFCEQDYLTSSQYLMIWLNGMYFGRCGGNMNATRGSLCNCVTSADISEWTQTLPSLDITLSTTNDVCGLTQAVQQHLLNARTSLHCISNPHQTPQATIDLSTPVAAKTNQSLPLRCTGVGCNATATFYIVNTKLCPDSILSVQFWSTVLPKDIRIRIACLSFNEQGFDTVNNYVDVYVNGEAIQRCFGSQHQSELFHCIQNRNVRQYLAPSASTTTIDNGSLSIRLQLSHNSDWLNHAKNITMLDSIVTLTCALSLSWHFPLLPARHIIVHTNLQANQTNKYTYIYIYIYVYLFVCFAYANDSETNSTNTVISLQISIKKMDSLQIDKNTGILLRQFRFALDNCIRYIGKTSSYSYTLDKGPLTTIHTTYESKLSMWIVASTYTEAIEIIDIVAEQFFLFVFQESLRGTPFQNAIIDSISEIQMIAAIPPTPRPTAYPTHILTTEVNVETTTVTSNETHVRSEVSSPPPRRWNWLEILGVVGLVVVTILVVLFCYFGFTNISHFQNWLRYGKPVPTEGIEHSGTDSLKRNRKRMLISPQK</sequence>
<name>X6M2E7_RETFI</name>
<comment type="caution">
    <text evidence="2">The sequence shown here is derived from an EMBL/GenBank/DDBJ whole genome shotgun (WGS) entry which is preliminary data.</text>
</comment>
<organism evidence="2 3">
    <name type="scientific">Reticulomyxa filosa</name>
    <dbReference type="NCBI Taxonomy" id="46433"/>
    <lineage>
        <taxon>Eukaryota</taxon>
        <taxon>Sar</taxon>
        <taxon>Rhizaria</taxon>
        <taxon>Retaria</taxon>
        <taxon>Foraminifera</taxon>
        <taxon>Monothalamids</taxon>
        <taxon>Reticulomyxidae</taxon>
        <taxon>Reticulomyxa</taxon>
    </lineage>
</organism>
<evidence type="ECO:0000256" key="1">
    <source>
        <dbReference type="SAM" id="Phobius"/>
    </source>
</evidence>
<gene>
    <name evidence="2" type="ORF">RFI_29336</name>
</gene>
<dbReference type="Proteomes" id="UP000023152">
    <property type="component" value="Unassembled WGS sequence"/>
</dbReference>
<keyword evidence="1" id="KW-1133">Transmembrane helix</keyword>
<feature type="transmembrane region" description="Helical" evidence="1">
    <location>
        <begin position="292"/>
        <end position="321"/>
    </location>
</feature>
<dbReference type="AlphaFoldDB" id="X6M2E7"/>
<protein>
    <submittedName>
        <fullName evidence="2">Uncharacterized protein</fullName>
    </submittedName>
</protein>
<evidence type="ECO:0000313" key="2">
    <source>
        <dbReference type="EMBL" id="ETO08054.1"/>
    </source>
</evidence>
<keyword evidence="1" id="KW-0812">Transmembrane</keyword>
<dbReference type="EMBL" id="ASPP01025401">
    <property type="protein sequence ID" value="ETO08054.1"/>
    <property type="molecule type" value="Genomic_DNA"/>
</dbReference>
<keyword evidence="1" id="KW-0472">Membrane</keyword>
<feature type="transmembrane region" description="Helical" evidence="1">
    <location>
        <begin position="612"/>
        <end position="630"/>
    </location>
</feature>
<feature type="transmembrane region" description="Helical" evidence="1">
    <location>
        <begin position="807"/>
        <end position="828"/>
    </location>
</feature>